<evidence type="ECO:0000313" key="2">
    <source>
        <dbReference type="Proteomes" id="UP000800092"/>
    </source>
</evidence>
<dbReference type="EMBL" id="ML991842">
    <property type="protein sequence ID" value="KAF2230408.1"/>
    <property type="molecule type" value="Genomic_DNA"/>
</dbReference>
<sequence>MLKGAAHIFWIDAGFEPPETLLKSPASKKDLTLGNSWKRYYLTATKSGPSPRLPVELLDISYEIERLIPSEKQEGDDSKLKQDIPFPPFDRMLEIGVQDTETLWLVHSGWVKEARAAYLRVHEAASGEQKKVANG</sequence>
<proteinExistence type="predicted"/>
<reference evidence="1" key="1">
    <citation type="journal article" date="2020" name="Stud. Mycol.">
        <title>101 Dothideomycetes genomes: a test case for predicting lifestyles and emergence of pathogens.</title>
        <authorList>
            <person name="Haridas S."/>
            <person name="Albert R."/>
            <person name="Binder M."/>
            <person name="Bloem J."/>
            <person name="Labutti K."/>
            <person name="Salamov A."/>
            <person name="Andreopoulos B."/>
            <person name="Baker S."/>
            <person name="Barry K."/>
            <person name="Bills G."/>
            <person name="Bluhm B."/>
            <person name="Cannon C."/>
            <person name="Castanera R."/>
            <person name="Culley D."/>
            <person name="Daum C."/>
            <person name="Ezra D."/>
            <person name="Gonzalez J."/>
            <person name="Henrissat B."/>
            <person name="Kuo A."/>
            <person name="Liang C."/>
            <person name="Lipzen A."/>
            <person name="Lutzoni F."/>
            <person name="Magnuson J."/>
            <person name="Mondo S."/>
            <person name="Nolan M."/>
            <person name="Ohm R."/>
            <person name="Pangilinan J."/>
            <person name="Park H.-J."/>
            <person name="Ramirez L."/>
            <person name="Alfaro M."/>
            <person name="Sun H."/>
            <person name="Tritt A."/>
            <person name="Yoshinaga Y."/>
            <person name="Zwiers L.-H."/>
            <person name="Turgeon B."/>
            <person name="Goodwin S."/>
            <person name="Spatafora J."/>
            <person name="Crous P."/>
            <person name="Grigoriev I."/>
        </authorList>
    </citation>
    <scope>NUCLEOTIDE SEQUENCE</scope>
    <source>
        <strain evidence="1">Tuck. ex Michener</strain>
    </source>
</reference>
<accession>A0A6A6GXT5</accession>
<dbReference type="OrthoDB" id="2788868at2759"/>
<dbReference type="AlphaFoldDB" id="A0A6A6GXT5"/>
<gene>
    <name evidence="1" type="ORF">EV356DRAFT_536448</name>
</gene>
<name>A0A6A6GXT5_VIRVR</name>
<evidence type="ECO:0000313" key="1">
    <source>
        <dbReference type="EMBL" id="KAF2230408.1"/>
    </source>
</evidence>
<protein>
    <submittedName>
        <fullName evidence="1">Uncharacterized protein</fullName>
    </submittedName>
</protein>
<organism evidence="1 2">
    <name type="scientific">Viridothelium virens</name>
    <name type="common">Speckled blister lichen</name>
    <name type="synonym">Trypethelium virens</name>
    <dbReference type="NCBI Taxonomy" id="1048519"/>
    <lineage>
        <taxon>Eukaryota</taxon>
        <taxon>Fungi</taxon>
        <taxon>Dikarya</taxon>
        <taxon>Ascomycota</taxon>
        <taxon>Pezizomycotina</taxon>
        <taxon>Dothideomycetes</taxon>
        <taxon>Dothideomycetes incertae sedis</taxon>
        <taxon>Trypetheliales</taxon>
        <taxon>Trypetheliaceae</taxon>
        <taxon>Viridothelium</taxon>
    </lineage>
</organism>
<dbReference type="Proteomes" id="UP000800092">
    <property type="component" value="Unassembled WGS sequence"/>
</dbReference>
<keyword evidence="2" id="KW-1185">Reference proteome</keyword>